<proteinExistence type="predicted"/>
<reference evidence="1 2" key="1">
    <citation type="submission" date="2018-08" db="EMBL/GenBank/DDBJ databases">
        <title>Erythrobacter zhengii sp.nov., a bacterium isolated from deep-sea sediment.</title>
        <authorList>
            <person name="Fang C."/>
            <person name="Wu Y.-H."/>
            <person name="Sun C."/>
            <person name="Wang H."/>
            <person name="Cheng H."/>
            <person name="Meng F.-X."/>
            <person name="Wang C.-S."/>
            <person name="Xu X.-W."/>
        </authorList>
    </citation>
    <scope>NUCLEOTIDE SEQUENCE [LARGE SCALE GENOMIC DNA]</scope>
    <source>
        <strain evidence="1 2">CCTCC AB 2015396</strain>
    </source>
</reference>
<protein>
    <submittedName>
        <fullName evidence="1">Uncharacterized protein</fullName>
    </submittedName>
</protein>
<sequence>MSYTWDQVIAWLGLVIPLMALAWSAVQHVKNQRREQEFREFEKFHALMGTLGTAGESVLGNMAVSYELRKFPEYSDLIIRALSDIDVKGSRADMLKAEFQKTIEFLESK</sequence>
<name>A0A3A1P6Y1_9SPHN</name>
<gene>
    <name evidence="1" type="ORF">D2V17_13660</name>
</gene>
<dbReference type="Proteomes" id="UP000265366">
    <property type="component" value="Unassembled WGS sequence"/>
</dbReference>
<evidence type="ECO:0000313" key="1">
    <source>
        <dbReference type="EMBL" id="RIV83237.1"/>
    </source>
</evidence>
<dbReference type="OrthoDB" id="7173079at2"/>
<evidence type="ECO:0000313" key="2">
    <source>
        <dbReference type="Proteomes" id="UP000265366"/>
    </source>
</evidence>
<keyword evidence="2" id="KW-1185">Reference proteome</keyword>
<comment type="caution">
    <text evidence="1">The sequence shown here is derived from an EMBL/GenBank/DDBJ whole genome shotgun (WGS) entry which is preliminary data.</text>
</comment>
<dbReference type="AlphaFoldDB" id="A0A3A1P6Y1"/>
<accession>A0A3A1P6Y1</accession>
<dbReference type="EMBL" id="QXFM01000113">
    <property type="protein sequence ID" value="RIV83237.1"/>
    <property type="molecule type" value="Genomic_DNA"/>
</dbReference>
<dbReference type="RefSeq" id="WP_119593356.1">
    <property type="nucleotide sequence ID" value="NZ_QXFM01000113.1"/>
</dbReference>
<organism evidence="1 2">
    <name type="scientific">Aurantiacibacter xanthus</name>
    <dbReference type="NCBI Taxonomy" id="1784712"/>
    <lineage>
        <taxon>Bacteria</taxon>
        <taxon>Pseudomonadati</taxon>
        <taxon>Pseudomonadota</taxon>
        <taxon>Alphaproteobacteria</taxon>
        <taxon>Sphingomonadales</taxon>
        <taxon>Erythrobacteraceae</taxon>
        <taxon>Aurantiacibacter</taxon>
    </lineage>
</organism>